<reference evidence="2" key="2">
    <citation type="submission" date="2020-09" db="EMBL/GenBank/DDBJ databases">
        <authorList>
            <person name="Sun Q."/>
            <person name="Zhou Y."/>
        </authorList>
    </citation>
    <scope>NUCLEOTIDE SEQUENCE</scope>
    <source>
        <strain evidence="2">CGMCC 1.6333</strain>
    </source>
</reference>
<gene>
    <name evidence="2" type="ORF">GCM10011351_15100</name>
</gene>
<evidence type="ECO:0000256" key="1">
    <source>
        <dbReference type="SAM" id="Phobius"/>
    </source>
</evidence>
<organism evidence="2 3">
    <name type="scientific">Paraliobacillus quinghaiensis</name>
    <dbReference type="NCBI Taxonomy" id="470815"/>
    <lineage>
        <taxon>Bacteria</taxon>
        <taxon>Bacillati</taxon>
        <taxon>Bacillota</taxon>
        <taxon>Bacilli</taxon>
        <taxon>Bacillales</taxon>
        <taxon>Bacillaceae</taxon>
        <taxon>Paraliobacillus</taxon>
    </lineage>
</organism>
<dbReference type="Proteomes" id="UP000618460">
    <property type="component" value="Unassembled WGS sequence"/>
</dbReference>
<evidence type="ECO:0008006" key="4">
    <source>
        <dbReference type="Google" id="ProtNLM"/>
    </source>
</evidence>
<keyword evidence="1" id="KW-0472">Membrane</keyword>
<sequence>MLNFLYESYEIKKLDRLRFYLFLALLVLTYFIAIVSRVENDPVFQSYENIITFTSLVGTVLFCVYGVVLFSLNVFKREVTLSPKLFLLQATIISITSLVSFVISYTACIVIFFITENLFPIVSDDLSFSIVLNAFTVIIPLAIVVGFLNIISMGMGFLMRKSTTVSILTSILFIDAVQRALNSGWSIYIIEGILLFISSLILGLIMIHLKNKRASFF</sequence>
<dbReference type="RefSeq" id="WP_117154218.1">
    <property type="nucleotide sequence ID" value="NZ_BMLG01000006.1"/>
</dbReference>
<keyword evidence="3" id="KW-1185">Reference proteome</keyword>
<feature type="transmembrane region" description="Helical" evidence="1">
    <location>
        <begin position="87"/>
        <end position="114"/>
    </location>
</feature>
<feature type="transmembrane region" description="Helical" evidence="1">
    <location>
        <begin position="126"/>
        <end position="151"/>
    </location>
</feature>
<evidence type="ECO:0000313" key="3">
    <source>
        <dbReference type="Proteomes" id="UP000618460"/>
    </source>
</evidence>
<evidence type="ECO:0000313" key="2">
    <source>
        <dbReference type="EMBL" id="GGM29966.1"/>
    </source>
</evidence>
<feature type="transmembrane region" description="Helical" evidence="1">
    <location>
        <begin position="187"/>
        <end position="209"/>
    </location>
</feature>
<name>A0A917WUJ3_9BACI</name>
<keyword evidence="1" id="KW-1133">Transmembrane helix</keyword>
<comment type="caution">
    <text evidence="2">The sequence shown here is derived from an EMBL/GenBank/DDBJ whole genome shotgun (WGS) entry which is preliminary data.</text>
</comment>
<feature type="transmembrane region" description="Helical" evidence="1">
    <location>
        <begin position="20"/>
        <end position="38"/>
    </location>
</feature>
<reference evidence="2" key="1">
    <citation type="journal article" date="2014" name="Int. J. Syst. Evol. Microbiol.">
        <title>Complete genome sequence of Corynebacterium casei LMG S-19264T (=DSM 44701T), isolated from a smear-ripened cheese.</title>
        <authorList>
            <consortium name="US DOE Joint Genome Institute (JGI-PGF)"/>
            <person name="Walter F."/>
            <person name="Albersmeier A."/>
            <person name="Kalinowski J."/>
            <person name="Ruckert C."/>
        </authorList>
    </citation>
    <scope>NUCLEOTIDE SEQUENCE</scope>
    <source>
        <strain evidence="2">CGMCC 1.6333</strain>
    </source>
</reference>
<accession>A0A917WUJ3</accession>
<dbReference type="EMBL" id="BMLG01000006">
    <property type="protein sequence ID" value="GGM29966.1"/>
    <property type="molecule type" value="Genomic_DNA"/>
</dbReference>
<keyword evidence="1" id="KW-0812">Transmembrane</keyword>
<dbReference type="AlphaFoldDB" id="A0A917WUJ3"/>
<proteinExistence type="predicted"/>
<protein>
    <recommendedName>
        <fullName evidence="4">ABC transporter permease</fullName>
    </recommendedName>
</protein>
<dbReference type="OrthoDB" id="9784784at2"/>
<feature type="transmembrane region" description="Helical" evidence="1">
    <location>
        <begin position="50"/>
        <end position="75"/>
    </location>
</feature>